<accession>A0A085G7T5</accession>
<keyword evidence="9" id="KW-1185">Reference proteome</keyword>
<comment type="similarity">
    <text evidence="1 4">Belongs to the glycosyl hydrolase 32 family.</text>
</comment>
<dbReference type="InterPro" id="IPR013148">
    <property type="entry name" value="Glyco_hydro_32_N"/>
</dbReference>
<dbReference type="PANTHER" id="PTHR43101">
    <property type="entry name" value="BETA-FRUCTOSIDASE"/>
    <property type="match status" value="1"/>
</dbReference>
<keyword evidence="2 4" id="KW-0378">Hydrolase</keyword>
<comment type="pathway">
    <text evidence="5">Glycan biosynthesis; sucrose metabolism.</text>
</comment>
<protein>
    <recommendedName>
        <fullName evidence="4">Sucrose-6-phosphate hydrolase</fullName>
        <ecNumber evidence="4">3.2.1.26</ecNumber>
    </recommendedName>
    <alternativeName>
        <fullName evidence="5">Invertase</fullName>
    </alternativeName>
</protein>
<dbReference type="SUPFAM" id="SSF49899">
    <property type="entry name" value="Concanavalin A-like lectins/glucanases"/>
    <property type="match status" value="1"/>
</dbReference>
<dbReference type="EC" id="3.2.1.26" evidence="4"/>
<comment type="catalytic activity">
    <reaction evidence="4">
        <text>Hydrolysis of terminal non-reducing beta-D-fructofuranoside residues in beta-D-fructofuranosides.</text>
        <dbReference type="EC" id="3.2.1.26"/>
    </reaction>
</comment>
<dbReference type="Gene3D" id="2.60.120.560">
    <property type="entry name" value="Exo-inulinase, domain 1"/>
    <property type="match status" value="1"/>
</dbReference>
<dbReference type="InterPro" id="IPR023296">
    <property type="entry name" value="Glyco_hydro_beta-prop_sf"/>
</dbReference>
<name>A0A085G7T5_9ENTR</name>
<keyword evidence="3 4" id="KW-0326">Glycosidase</keyword>
<evidence type="ECO:0000259" key="6">
    <source>
        <dbReference type="Pfam" id="PF00251"/>
    </source>
</evidence>
<organism evidence="8 9">
    <name type="scientific">Buttiauxella agrestis ATCC 33320</name>
    <dbReference type="NCBI Taxonomy" id="1006004"/>
    <lineage>
        <taxon>Bacteria</taxon>
        <taxon>Pseudomonadati</taxon>
        <taxon>Pseudomonadota</taxon>
        <taxon>Gammaproteobacteria</taxon>
        <taxon>Enterobacterales</taxon>
        <taxon>Enterobacteriaceae</taxon>
        <taxon>Buttiauxella</taxon>
    </lineage>
</organism>
<comment type="subcellular location">
    <subcellularLocation>
        <location evidence="5">Cytoplasm</location>
    </subcellularLocation>
</comment>
<dbReference type="EMBL" id="JMPI01000050">
    <property type="protein sequence ID" value="KFC79780.1"/>
    <property type="molecule type" value="Genomic_DNA"/>
</dbReference>
<dbReference type="STRING" id="1006004.GBAG_3058"/>
<dbReference type="GO" id="GO:0005737">
    <property type="term" value="C:cytoplasm"/>
    <property type="evidence" value="ECO:0007669"/>
    <property type="project" value="UniProtKB-SubCell"/>
</dbReference>
<evidence type="ECO:0000256" key="4">
    <source>
        <dbReference type="RuleBase" id="RU362110"/>
    </source>
</evidence>
<dbReference type="PANTHER" id="PTHR43101:SF1">
    <property type="entry name" value="BETA-FRUCTOSIDASE"/>
    <property type="match status" value="1"/>
</dbReference>
<dbReference type="RefSeq" id="WP_034497648.1">
    <property type="nucleotide sequence ID" value="NZ_JMPI01000050.1"/>
</dbReference>
<evidence type="ECO:0000256" key="2">
    <source>
        <dbReference type="ARBA" id="ARBA00022801"/>
    </source>
</evidence>
<gene>
    <name evidence="8" type="primary">sacA</name>
    <name evidence="8" type="ORF">GBAG_3058</name>
</gene>
<keyword evidence="5" id="KW-0119">Carbohydrate metabolism</keyword>
<dbReference type="UniPathway" id="UPA00238"/>
<dbReference type="CDD" id="cd08996">
    <property type="entry name" value="GH32_FFase"/>
    <property type="match status" value="1"/>
</dbReference>
<comment type="function">
    <text evidence="5">Enables the bacterium to metabolize sucrose as a sole carbon source.</text>
</comment>
<evidence type="ECO:0000313" key="9">
    <source>
        <dbReference type="Proteomes" id="UP000028653"/>
    </source>
</evidence>
<dbReference type="GO" id="GO:0005985">
    <property type="term" value="P:sucrose metabolic process"/>
    <property type="evidence" value="ECO:0007669"/>
    <property type="project" value="UniProtKB-UniPathway"/>
</dbReference>
<dbReference type="Proteomes" id="UP000028653">
    <property type="component" value="Unassembled WGS sequence"/>
</dbReference>
<dbReference type="GO" id="GO:0004564">
    <property type="term" value="F:beta-fructofuranosidase activity"/>
    <property type="evidence" value="ECO:0007669"/>
    <property type="project" value="UniProtKB-EC"/>
</dbReference>
<dbReference type="SUPFAM" id="SSF75005">
    <property type="entry name" value="Arabinanase/levansucrase/invertase"/>
    <property type="match status" value="1"/>
</dbReference>
<dbReference type="SMART" id="SM00640">
    <property type="entry name" value="Glyco_32"/>
    <property type="match status" value="1"/>
</dbReference>
<dbReference type="eggNOG" id="COG1621">
    <property type="taxonomic scope" value="Bacteria"/>
</dbReference>
<dbReference type="AlphaFoldDB" id="A0A085G7T5"/>
<dbReference type="InterPro" id="IPR001362">
    <property type="entry name" value="Glyco_hydro_32"/>
</dbReference>
<comment type="caution">
    <text evidence="8">The sequence shown here is derived from an EMBL/GenBank/DDBJ whole genome shotgun (WGS) entry which is preliminary data.</text>
</comment>
<dbReference type="InterPro" id="IPR006232">
    <property type="entry name" value="Suc6P_hydrolase"/>
</dbReference>
<reference evidence="8 9" key="1">
    <citation type="submission" date="2014-05" db="EMBL/GenBank/DDBJ databases">
        <title>ATOL: Assembling a taxonomically balanced genome-scale reconstruction of the evolutionary history of the Enterobacteriaceae.</title>
        <authorList>
            <person name="Plunkett G.III."/>
            <person name="Neeno-Eckwall E.C."/>
            <person name="Glasner J.D."/>
            <person name="Perna N.T."/>
        </authorList>
    </citation>
    <scope>NUCLEOTIDE SEQUENCE [LARGE SCALE GENOMIC DNA]</scope>
    <source>
        <strain evidence="8 9">ATCC 33320</strain>
    </source>
</reference>
<dbReference type="OrthoDB" id="9801455at2"/>
<evidence type="ECO:0000256" key="1">
    <source>
        <dbReference type="ARBA" id="ARBA00009902"/>
    </source>
</evidence>
<proteinExistence type="inferred from homology"/>
<dbReference type="Pfam" id="PF00251">
    <property type="entry name" value="Glyco_hydro_32N"/>
    <property type="match status" value="1"/>
</dbReference>
<evidence type="ECO:0000313" key="8">
    <source>
        <dbReference type="EMBL" id="KFC79780.1"/>
    </source>
</evidence>
<dbReference type="InterPro" id="IPR013189">
    <property type="entry name" value="Glyco_hydro_32_C"/>
</dbReference>
<evidence type="ECO:0000259" key="7">
    <source>
        <dbReference type="Pfam" id="PF08244"/>
    </source>
</evidence>
<dbReference type="Gene3D" id="2.115.10.20">
    <property type="entry name" value="Glycosyl hydrolase domain, family 43"/>
    <property type="match status" value="1"/>
</dbReference>
<feature type="domain" description="Glycosyl hydrolase family 32 C-terminal" evidence="7">
    <location>
        <begin position="354"/>
        <end position="474"/>
    </location>
</feature>
<dbReference type="Pfam" id="PF08244">
    <property type="entry name" value="Glyco_hydro_32C"/>
    <property type="match status" value="1"/>
</dbReference>
<evidence type="ECO:0000256" key="5">
    <source>
        <dbReference type="RuleBase" id="RU365015"/>
    </source>
</evidence>
<dbReference type="InterPro" id="IPR013320">
    <property type="entry name" value="ConA-like_dom_sf"/>
</dbReference>
<dbReference type="NCBIfam" id="TIGR01322">
    <property type="entry name" value="scrB_fam"/>
    <property type="match status" value="1"/>
</dbReference>
<sequence length="478" mass="54300">MTSLLEQAEQTLEKAQSAINPRWYPRYHLAARAGWMNDPNGLVWFDGWYHAFYQHHPYSPQWGPMHWGHARSKDLVHWEHLPVALAPEGPADKDGCFSGSAVVDGDTLALIYTGHKFHGSADTDDNLYQVQCLASSCDGIHFERHGMVIDTPPGLHHFRDPKVWREGEFWYMVVGSRVENTGQVRLYRSTDLREWHDKGIFAEADEGMGFMWECPDFFTLGDKRVLMFSPQGMAAEGYHHRNLFQSGYLLGEWQPGQPFTHNGEFIELDHGHDFYAPQSFLTPDNRRIVIGWLAMWESPMPEQQDGWAGMLSLPRELSLDDNHRVKMKPADEVTALRGSYYPAPVRDLNNQKVLVTANAEAVEVQLAWDLSASTAEQFGMALGDGLRIYVDNQAQRLVVERSYPKYSLEGTRSIPLPANSLLSLRIFIDRSSVEVFVNDGDACLSSRIYPQPDQRDISLFANHGIASLQDAGYWSLDK</sequence>
<keyword evidence="5" id="KW-0963">Cytoplasm</keyword>
<feature type="domain" description="Glycosyl hydrolase family 32 N-terminal" evidence="6">
    <location>
        <begin position="28"/>
        <end position="329"/>
    </location>
</feature>
<evidence type="ECO:0000256" key="3">
    <source>
        <dbReference type="ARBA" id="ARBA00023295"/>
    </source>
</evidence>
<dbReference type="InterPro" id="IPR051214">
    <property type="entry name" value="GH32_Enzymes"/>
</dbReference>